<evidence type="ECO:0000313" key="2">
    <source>
        <dbReference type="Proteomes" id="UP000178170"/>
    </source>
</evidence>
<evidence type="ECO:0000313" key="1">
    <source>
        <dbReference type="EMBL" id="OHA64516.1"/>
    </source>
</evidence>
<dbReference type="EMBL" id="MHTS01000013">
    <property type="protein sequence ID" value="OHA64516.1"/>
    <property type="molecule type" value="Genomic_DNA"/>
</dbReference>
<accession>A0A1G2QVB5</accession>
<sequence>MIVDTIPGIEKAKILLSAGGGKEFSKFPTNAGAHLGKIPVGRIRVQLELSPSPVFVFVVDGQKQPTLLKEIWTASGIRRVVKDMGIKQTENKIPYIGYPENHLRLVEASTSRIRMWELAIISQEGEFFFTSQQTFDVTVARRLGGRLFICSNRLHAWPQMIEFLRILLGEPIFPLKEEAEKNSPPPGTVLWWNVAQGLGTIQTPRGVARAHWSQVALGQRVFQYLREGERVFCEIKEIAQRAGARPTSFKWEAKNIKPLM</sequence>
<dbReference type="Proteomes" id="UP000178170">
    <property type="component" value="Unassembled WGS sequence"/>
</dbReference>
<reference evidence="1 2" key="1">
    <citation type="journal article" date="2016" name="Nat. Commun.">
        <title>Thousands of microbial genomes shed light on interconnected biogeochemical processes in an aquifer system.</title>
        <authorList>
            <person name="Anantharaman K."/>
            <person name="Brown C.T."/>
            <person name="Hug L.A."/>
            <person name="Sharon I."/>
            <person name="Castelle C.J."/>
            <person name="Probst A.J."/>
            <person name="Thomas B.C."/>
            <person name="Singh A."/>
            <person name="Wilkins M.J."/>
            <person name="Karaoz U."/>
            <person name="Brodie E.L."/>
            <person name="Williams K.H."/>
            <person name="Hubbard S.S."/>
            <person name="Banfield J.F."/>
        </authorList>
    </citation>
    <scope>NUCLEOTIDE SEQUENCE [LARGE SCALE GENOMIC DNA]</scope>
</reference>
<comment type="caution">
    <text evidence="1">The sequence shown here is derived from an EMBL/GenBank/DDBJ whole genome shotgun (WGS) entry which is preliminary data.</text>
</comment>
<name>A0A1G2QVB5_9BACT</name>
<dbReference type="Gene3D" id="2.40.50.140">
    <property type="entry name" value="Nucleic acid-binding proteins"/>
    <property type="match status" value="1"/>
</dbReference>
<dbReference type="AlphaFoldDB" id="A0A1G2QVB5"/>
<dbReference type="InterPro" id="IPR012340">
    <property type="entry name" value="NA-bd_OB-fold"/>
</dbReference>
<proteinExistence type="predicted"/>
<protein>
    <submittedName>
        <fullName evidence="1">Uncharacterized protein</fullName>
    </submittedName>
</protein>
<gene>
    <name evidence="1" type="ORF">A2843_00385</name>
</gene>
<organism evidence="1 2">
    <name type="scientific">Candidatus Wildermuthbacteria bacterium RIFCSPHIGHO2_01_FULL_48_27b</name>
    <dbReference type="NCBI Taxonomy" id="1802447"/>
    <lineage>
        <taxon>Bacteria</taxon>
        <taxon>Candidatus Wildermuthiibacteriota</taxon>
    </lineage>
</organism>